<sequence length="49" mass="5449">RPEFALGMATSTDVLDATTLRSQAETNYYQALYDCYITEAALKRATGEK</sequence>
<dbReference type="GO" id="GO:0015562">
    <property type="term" value="F:efflux transmembrane transporter activity"/>
    <property type="evidence" value="ECO:0007669"/>
    <property type="project" value="InterPro"/>
</dbReference>
<protein>
    <submittedName>
        <fullName evidence="1">Uncharacterized protein</fullName>
    </submittedName>
</protein>
<evidence type="ECO:0000313" key="1">
    <source>
        <dbReference type="EMBL" id="GAI42241.1"/>
    </source>
</evidence>
<dbReference type="SUPFAM" id="SSF56954">
    <property type="entry name" value="Outer membrane efflux proteins (OEP)"/>
    <property type="match status" value="1"/>
</dbReference>
<dbReference type="Gene3D" id="1.20.1600.10">
    <property type="entry name" value="Outer membrane efflux proteins (OEP)"/>
    <property type="match status" value="1"/>
</dbReference>
<name>X1PI93_9ZZZZ</name>
<accession>X1PI93</accession>
<feature type="non-terminal residue" evidence="1">
    <location>
        <position position="1"/>
    </location>
</feature>
<comment type="caution">
    <text evidence="1">The sequence shown here is derived from an EMBL/GenBank/DDBJ whole genome shotgun (WGS) entry which is preliminary data.</text>
</comment>
<dbReference type="EMBL" id="BARV01027876">
    <property type="protein sequence ID" value="GAI42241.1"/>
    <property type="molecule type" value="Genomic_DNA"/>
</dbReference>
<dbReference type="AlphaFoldDB" id="X1PI93"/>
<proteinExistence type="predicted"/>
<gene>
    <name evidence="1" type="ORF">S06H3_44763</name>
</gene>
<organism evidence="1">
    <name type="scientific">marine sediment metagenome</name>
    <dbReference type="NCBI Taxonomy" id="412755"/>
    <lineage>
        <taxon>unclassified sequences</taxon>
        <taxon>metagenomes</taxon>
        <taxon>ecological metagenomes</taxon>
    </lineage>
</organism>
<reference evidence="1" key="1">
    <citation type="journal article" date="2014" name="Front. Microbiol.">
        <title>High frequency of phylogenetically diverse reductive dehalogenase-homologous genes in deep subseafloor sedimentary metagenomes.</title>
        <authorList>
            <person name="Kawai M."/>
            <person name="Futagami T."/>
            <person name="Toyoda A."/>
            <person name="Takaki Y."/>
            <person name="Nishi S."/>
            <person name="Hori S."/>
            <person name="Arai W."/>
            <person name="Tsubouchi T."/>
            <person name="Morono Y."/>
            <person name="Uchiyama I."/>
            <person name="Ito T."/>
            <person name="Fujiyama A."/>
            <person name="Inagaki F."/>
            <person name="Takami H."/>
        </authorList>
    </citation>
    <scope>NUCLEOTIDE SEQUENCE</scope>
    <source>
        <strain evidence="1">Expedition CK06-06</strain>
    </source>
</reference>